<dbReference type="Pfam" id="PF12697">
    <property type="entry name" value="Abhydrolase_6"/>
    <property type="match status" value="1"/>
</dbReference>
<dbReference type="AlphaFoldDB" id="A0A1I3Z648"/>
<dbReference type="SUPFAM" id="SSF53474">
    <property type="entry name" value="alpha/beta-Hydrolases"/>
    <property type="match status" value="1"/>
</dbReference>
<name>A0A1I3Z648_9GAMM</name>
<dbReference type="InterPro" id="IPR029058">
    <property type="entry name" value="AB_hydrolase_fold"/>
</dbReference>
<accession>A0A1I3Z648</accession>
<dbReference type="Proteomes" id="UP000198725">
    <property type="component" value="Unassembled WGS sequence"/>
</dbReference>
<dbReference type="PANTHER" id="PTHR43798:SF31">
    <property type="entry name" value="AB HYDROLASE SUPERFAMILY PROTEIN YCLE"/>
    <property type="match status" value="1"/>
</dbReference>
<dbReference type="RefSeq" id="WP_092701560.1">
    <property type="nucleotide sequence ID" value="NZ_FOSR01000002.1"/>
</dbReference>
<dbReference type="PRINTS" id="PR00111">
    <property type="entry name" value="ABHYDROLASE"/>
</dbReference>
<protein>
    <submittedName>
        <fullName evidence="3">Pimeloyl-ACP methyl ester carboxylesterase</fullName>
    </submittedName>
</protein>
<evidence type="ECO:0000256" key="1">
    <source>
        <dbReference type="ARBA" id="ARBA00022801"/>
    </source>
</evidence>
<dbReference type="PANTHER" id="PTHR43798">
    <property type="entry name" value="MONOACYLGLYCEROL LIPASE"/>
    <property type="match status" value="1"/>
</dbReference>
<dbReference type="GO" id="GO:0016020">
    <property type="term" value="C:membrane"/>
    <property type="evidence" value="ECO:0007669"/>
    <property type="project" value="TreeGrafter"/>
</dbReference>
<dbReference type="GO" id="GO:0016787">
    <property type="term" value="F:hydrolase activity"/>
    <property type="evidence" value="ECO:0007669"/>
    <property type="project" value="UniProtKB-KW"/>
</dbReference>
<organism evidence="3 4">
    <name type="scientific">Rhodanobacter glycinis</name>
    <dbReference type="NCBI Taxonomy" id="582702"/>
    <lineage>
        <taxon>Bacteria</taxon>
        <taxon>Pseudomonadati</taxon>
        <taxon>Pseudomonadota</taxon>
        <taxon>Gammaproteobacteria</taxon>
        <taxon>Lysobacterales</taxon>
        <taxon>Rhodanobacteraceae</taxon>
        <taxon>Rhodanobacter</taxon>
    </lineage>
</organism>
<evidence type="ECO:0000313" key="3">
    <source>
        <dbReference type="EMBL" id="SFK39588.1"/>
    </source>
</evidence>
<keyword evidence="4" id="KW-1185">Reference proteome</keyword>
<dbReference type="Gene3D" id="3.40.50.1820">
    <property type="entry name" value="alpha/beta hydrolase"/>
    <property type="match status" value="1"/>
</dbReference>
<dbReference type="EMBL" id="FOSR01000002">
    <property type="protein sequence ID" value="SFK39588.1"/>
    <property type="molecule type" value="Genomic_DNA"/>
</dbReference>
<gene>
    <name evidence="3" type="ORF">SAMN05192579_102229</name>
</gene>
<reference evidence="4" key="1">
    <citation type="submission" date="2016-10" db="EMBL/GenBank/DDBJ databases">
        <authorList>
            <person name="Varghese N."/>
            <person name="Submissions S."/>
        </authorList>
    </citation>
    <scope>NUCLEOTIDE SEQUENCE [LARGE SCALE GENOMIC DNA]</scope>
    <source>
        <strain evidence="4">MO64</strain>
    </source>
</reference>
<keyword evidence="1" id="KW-0378">Hydrolase</keyword>
<proteinExistence type="predicted"/>
<dbReference type="InterPro" id="IPR050266">
    <property type="entry name" value="AB_hydrolase_sf"/>
</dbReference>
<dbReference type="InterPro" id="IPR000073">
    <property type="entry name" value="AB_hydrolase_1"/>
</dbReference>
<sequence>MMIEANGIDLHVEQRGAGGPALVFLHYWGGSSRTWQHVVDALSPDYRTVAIDQRGWGKSAAPEAGYALSDLAGDVLAVVDSLALESYILVGHSMGGKAAQLAASQRPRGLRGLVLVAPAPPTPLALPLDARQGMVHAYNSRESIVATLQQVLAPDGLSDGDLDTVIADSLTGASSAKAAWPLATSQEDITAVVPLIDVPVIVISGEHDLVDPPEVLRREVLPRIPQSTLVVLPGVGHLLPLEAPTDLANVIKAFVLAQTRGGFFALPEAQQEVALTRCGDCGMARLTASTTAPRRP</sequence>
<feature type="domain" description="AB hydrolase-1" evidence="2">
    <location>
        <begin position="22"/>
        <end position="249"/>
    </location>
</feature>
<evidence type="ECO:0000313" key="4">
    <source>
        <dbReference type="Proteomes" id="UP000198725"/>
    </source>
</evidence>
<evidence type="ECO:0000259" key="2">
    <source>
        <dbReference type="Pfam" id="PF12697"/>
    </source>
</evidence>